<evidence type="ECO:0000313" key="8">
    <source>
        <dbReference type="EMBL" id="GAU08256.1"/>
    </source>
</evidence>
<evidence type="ECO:0000256" key="5">
    <source>
        <dbReference type="ARBA" id="ARBA00022989"/>
    </source>
</evidence>
<accession>A0A194AGP7</accession>
<feature type="transmembrane region" description="Helical" evidence="7">
    <location>
        <begin position="271"/>
        <end position="293"/>
    </location>
</feature>
<name>A0A194AGP7_9BACT</name>
<evidence type="ECO:0000256" key="7">
    <source>
        <dbReference type="SAM" id="Phobius"/>
    </source>
</evidence>
<reference evidence="9" key="1">
    <citation type="submission" date="2016-06" db="EMBL/GenBank/DDBJ databases">
        <title>Draft genome sequence of Desulfoplanes formicivorans strain Pf12B.</title>
        <authorList>
            <person name="Watanabe M."/>
            <person name="Kojima H."/>
            <person name="Fukui M."/>
        </authorList>
    </citation>
    <scope>NUCLEOTIDE SEQUENCE [LARGE SCALE GENOMIC DNA]</scope>
    <source>
        <strain evidence="9">Pf12B</strain>
    </source>
</reference>
<dbReference type="GO" id="GO:0005886">
    <property type="term" value="C:plasma membrane"/>
    <property type="evidence" value="ECO:0007669"/>
    <property type="project" value="UniProtKB-SubCell"/>
</dbReference>
<protein>
    <submittedName>
        <fullName evidence="8">Permease</fullName>
    </submittedName>
</protein>
<feature type="transmembrane region" description="Helical" evidence="7">
    <location>
        <begin position="202"/>
        <end position="222"/>
    </location>
</feature>
<dbReference type="RefSeq" id="WP_069857759.1">
    <property type="nucleotide sequence ID" value="NZ_BDFE01000010.1"/>
</dbReference>
<evidence type="ECO:0000256" key="4">
    <source>
        <dbReference type="ARBA" id="ARBA00022692"/>
    </source>
</evidence>
<keyword evidence="3" id="KW-1003">Cell membrane</keyword>
<evidence type="ECO:0000256" key="3">
    <source>
        <dbReference type="ARBA" id="ARBA00022475"/>
    </source>
</evidence>
<comment type="similarity">
    <text evidence="2">Belongs to the UPF0718 family.</text>
</comment>
<keyword evidence="5 7" id="KW-1133">Transmembrane helix</keyword>
<dbReference type="AlphaFoldDB" id="A0A194AGP7"/>
<feature type="transmembrane region" description="Helical" evidence="7">
    <location>
        <begin position="176"/>
        <end position="195"/>
    </location>
</feature>
<proteinExistence type="inferred from homology"/>
<feature type="transmembrane region" description="Helical" evidence="7">
    <location>
        <begin position="58"/>
        <end position="77"/>
    </location>
</feature>
<dbReference type="InterPro" id="IPR052923">
    <property type="entry name" value="UPF0718"/>
</dbReference>
<keyword evidence="6 7" id="KW-0472">Membrane</keyword>
<feature type="transmembrane region" description="Helical" evidence="7">
    <location>
        <begin position="115"/>
        <end position="135"/>
    </location>
</feature>
<evidence type="ECO:0000313" key="9">
    <source>
        <dbReference type="Proteomes" id="UP000095200"/>
    </source>
</evidence>
<dbReference type="EMBL" id="BDFE01000010">
    <property type="protein sequence ID" value="GAU08256.1"/>
    <property type="molecule type" value="Genomic_DNA"/>
</dbReference>
<dbReference type="PANTHER" id="PTHR34184:SF4">
    <property type="entry name" value="UPF0718 PROTEIN YCGR"/>
    <property type="match status" value="1"/>
</dbReference>
<keyword evidence="4 7" id="KW-0812">Transmembrane</keyword>
<feature type="transmembrane region" description="Helical" evidence="7">
    <location>
        <begin position="313"/>
        <end position="332"/>
    </location>
</feature>
<dbReference type="Pfam" id="PF03773">
    <property type="entry name" value="ArsP_1"/>
    <property type="match status" value="1"/>
</dbReference>
<dbReference type="STRING" id="1592317.DPF_0959"/>
<dbReference type="PANTHER" id="PTHR34184">
    <property type="entry name" value="UPF0718 PROTEIN YCGR"/>
    <property type="match status" value="1"/>
</dbReference>
<organism evidence="8 9">
    <name type="scientific">Desulfoplanes formicivorans</name>
    <dbReference type="NCBI Taxonomy" id="1592317"/>
    <lineage>
        <taxon>Bacteria</taxon>
        <taxon>Pseudomonadati</taxon>
        <taxon>Thermodesulfobacteriota</taxon>
        <taxon>Desulfovibrionia</taxon>
        <taxon>Desulfovibrionales</taxon>
        <taxon>Desulfoplanaceae</taxon>
        <taxon>Desulfoplanes</taxon>
    </lineage>
</organism>
<sequence length="350" mass="36529">MNILFSVFLSALDVFLESAPFMLFGFFMAGLLKAFVPSTIVHEQLGKNRTSNVVKAALFGIPLPLCSCGVIPAAAGLRRQGASKGATASFLISTPETGVDSIMITYALLDPIMTILRPLAAFVTAVATGIGINLFDKDTTPAPAPPLKPFGEIRPPAWKRFLNGQRFAFNDVLGDVGGSFMIGIVIAGVITVFLSPDLVTTYLGMGVLPMLVMVVVAAPLYVCATASTPIVAALALKGISPGAALVFLLAGPATNAASIAMVAKLLGKRSAALYLASIITVAILFGLGADALYRSLGLDPLSWLAQTTEHGHGILNIIAGTVLFILLVHTLITKIRSGHDCRGGCCSHQH</sequence>
<keyword evidence="9" id="KW-1185">Reference proteome</keyword>
<dbReference type="OrthoDB" id="9770315at2"/>
<gene>
    <name evidence="8" type="ORF">DPF_0959</name>
</gene>
<comment type="subcellular location">
    <subcellularLocation>
        <location evidence="1">Cell membrane</location>
        <topology evidence="1">Multi-pass membrane protein</topology>
    </subcellularLocation>
</comment>
<dbReference type="Proteomes" id="UP000095200">
    <property type="component" value="Unassembled WGS sequence"/>
</dbReference>
<feature type="transmembrane region" description="Helical" evidence="7">
    <location>
        <begin position="228"/>
        <end position="250"/>
    </location>
</feature>
<comment type="caution">
    <text evidence="8">The sequence shown here is derived from an EMBL/GenBank/DDBJ whole genome shotgun (WGS) entry which is preliminary data.</text>
</comment>
<evidence type="ECO:0000256" key="6">
    <source>
        <dbReference type="ARBA" id="ARBA00023136"/>
    </source>
</evidence>
<evidence type="ECO:0000256" key="2">
    <source>
        <dbReference type="ARBA" id="ARBA00006386"/>
    </source>
</evidence>
<dbReference type="InterPro" id="IPR005524">
    <property type="entry name" value="DUF318"/>
</dbReference>
<evidence type="ECO:0000256" key="1">
    <source>
        <dbReference type="ARBA" id="ARBA00004651"/>
    </source>
</evidence>